<feature type="domain" description="Peptide methionine sulphoxide reductase MsrA" evidence="3">
    <location>
        <begin position="4"/>
        <end position="28"/>
    </location>
</feature>
<evidence type="ECO:0000313" key="4">
    <source>
        <dbReference type="EMBL" id="SVD65991.1"/>
    </source>
</evidence>
<dbReference type="Pfam" id="PF01625">
    <property type="entry name" value="PMSR"/>
    <property type="match status" value="1"/>
</dbReference>
<dbReference type="InterPro" id="IPR002569">
    <property type="entry name" value="Met_Sox_Rdtase_MsrA_dom"/>
</dbReference>
<organism evidence="4">
    <name type="scientific">marine metagenome</name>
    <dbReference type="NCBI Taxonomy" id="408172"/>
    <lineage>
        <taxon>unclassified sequences</taxon>
        <taxon>metagenomes</taxon>
        <taxon>ecological metagenomes</taxon>
    </lineage>
</organism>
<dbReference type="AlphaFoldDB" id="A0A382X6U8"/>
<proteinExistence type="predicted"/>
<dbReference type="EC" id="1.8.4.11" evidence="1"/>
<evidence type="ECO:0000256" key="1">
    <source>
        <dbReference type="ARBA" id="ARBA00012502"/>
    </source>
</evidence>
<name>A0A382X6U8_9ZZZZ</name>
<gene>
    <name evidence="4" type="ORF">METZ01_LOCUS418845</name>
</gene>
<evidence type="ECO:0000259" key="3">
    <source>
        <dbReference type="Pfam" id="PF01625"/>
    </source>
</evidence>
<evidence type="ECO:0000256" key="2">
    <source>
        <dbReference type="ARBA" id="ARBA00023002"/>
    </source>
</evidence>
<protein>
    <recommendedName>
        <fullName evidence="1">peptide-methionine (S)-S-oxide reductase</fullName>
        <ecNumber evidence="1">1.8.4.11</ecNumber>
    </recommendedName>
</protein>
<feature type="non-terminal residue" evidence="4">
    <location>
        <position position="1"/>
    </location>
</feature>
<keyword evidence="2" id="KW-0560">Oxidoreductase</keyword>
<reference evidence="4" key="1">
    <citation type="submission" date="2018-05" db="EMBL/GenBank/DDBJ databases">
        <authorList>
            <person name="Lanie J.A."/>
            <person name="Ng W.-L."/>
            <person name="Kazmierczak K.M."/>
            <person name="Andrzejewski T.M."/>
            <person name="Davidsen T.M."/>
            <person name="Wayne K.J."/>
            <person name="Tettelin H."/>
            <person name="Glass J.I."/>
            <person name="Rusch D."/>
            <person name="Podicherti R."/>
            <person name="Tsui H.-C.T."/>
            <person name="Winkler M.E."/>
        </authorList>
    </citation>
    <scope>NUCLEOTIDE SEQUENCE</scope>
</reference>
<dbReference type="InterPro" id="IPR036509">
    <property type="entry name" value="Met_Sox_Rdtase_MsrA_sf"/>
</dbReference>
<dbReference type="GO" id="GO:0008113">
    <property type="term" value="F:peptide-methionine (S)-S-oxide reductase activity"/>
    <property type="evidence" value="ECO:0007669"/>
    <property type="project" value="UniProtKB-EC"/>
</dbReference>
<dbReference type="EMBL" id="UINC01164902">
    <property type="protein sequence ID" value="SVD65991.1"/>
    <property type="molecule type" value="Genomic_DNA"/>
</dbReference>
<accession>A0A382X6U8</accession>
<sequence>MIRTIYFGGGCFWCVESIYIKLKGVVDV</sequence>
<dbReference type="Gene3D" id="3.30.1060.10">
    <property type="entry name" value="Peptide methionine sulphoxide reductase MsrA"/>
    <property type="match status" value="1"/>
</dbReference>
<dbReference type="SUPFAM" id="SSF55068">
    <property type="entry name" value="Peptide methionine sulfoxide reductase"/>
    <property type="match status" value="1"/>
</dbReference>
<feature type="non-terminal residue" evidence="4">
    <location>
        <position position="28"/>
    </location>
</feature>